<sequence length="466" mass="53164">MVFIGRTKELQFLETCYSDNKAQLVFLYGRRRVGKTETLSKFAEGKPCVFFAAQLSTKEAQLASFSRQMFEAGAPAGRYVSQYEDWQSALRDISSLPTDGKRKLLIFDEFPYLVKSDPSLPSVLQNLWDHELRHENVMIVICGSAMSFIEKELLSEKAPLYGRATGILKLQPMSYREAAEFLPGYDAEDRILAYAILGGIPHYLTQFDPDKSLEENVKQRILTKGSVLYSETEFLMRQEFRETSIYNTIIQAVALGATQLSDIANRTMLTPQKTSVYIANLIEVGILEREFPVGSKIVERSKGMRGLYQVSDNFFRFWYAFVFPSISDLEIGDTDGVWEHDIEPLLHDFAATPFERICTAWLRQESITGQLPFRAGDIGRWWDNRDEIDVIATSRTSKQMILGECKFRSKQVDNTVLRSLQVKGAKFGTMQTYYYLFALAGFTDALKRTAKTEDDVRLISATQLFE</sequence>
<comment type="caution">
    <text evidence="3">The sequence shown here is derived from an EMBL/GenBank/DDBJ whole genome shotgun (WGS) entry which is preliminary data.</text>
</comment>
<organism evidence="3 4">
    <name type="scientific">Bifidobacterium biavatii DSM 23969</name>
    <dbReference type="NCBI Taxonomy" id="1437608"/>
    <lineage>
        <taxon>Bacteria</taxon>
        <taxon>Bacillati</taxon>
        <taxon>Actinomycetota</taxon>
        <taxon>Actinomycetes</taxon>
        <taxon>Bifidobacteriales</taxon>
        <taxon>Bifidobacteriaceae</taxon>
        <taxon>Bifidobacterium</taxon>
    </lineage>
</organism>
<feature type="domain" description="ATPase" evidence="1">
    <location>
        <begin position="3"/>
        <end position="207"/>
    </location>
</feature>
<dbReference type="InterPro" id="IPR027417">
    <property type="entry name" value="P-loop_NTPase"/>
</dbReference>
<dbReference type="PANTHER" id="PTHR34704">
    <property type="entry name" value="ATPASE"/>
    <property type="match status" value="1"/>
</dbReference>
<gene>
    <name evidence="3" type="ORF">BBIA_0418</name>
</gene>
<feature type="domain" description="DUF234" evidence="2">
    <location>
        <begin position="318"/>
        <end position="410"/>
    </location>
</feature>
<dbReference type="InterPro" id="IPR011579">
    <property type="entry name" value="ATPase_dom"/>
</dbReference>
<dbReference type="SUPFAM" id="SSF52980">
    <property type="entry name" value="Restriction endonuclease-like"/>
    <property type="match status" value="1"/>
</dbReference>
<dbReference type="RefSeq" id="WP_033492947.1">
    <property type="nucleotide sequence ID" value="NZ_JDUU01000006.1"/>
</dbReference>
<dbReference type="STRING" id="1437608.GCA_000771645_02281"/>
<name>A0A087A1T4_9BIFI</name>
<dbReference type="SUPFAM" id="SSF52540">
    <property type="entry name" value="P-loop containing nucleoside triphosphate hydrolases"/>
    <property type="match status" value="1"/>
</dbReference>
<dbReference type="OrthoDB" id="9813134at2"/>
<accession>A0A087A1T4</accession>
<dbReference type="InterPro" id="IPR011335">
    <property type="entry name" value="Restrct_endonuc-II-like"/>
</dbReference>
<reference evidence="3 4" key="1">
    <citation type="submission" date="2014-03" db="EMBL/GenBank/DDBJ databases">
        <title>Genomics of Bifidobacteria.</title>
        <authorList>
            <person name="Ventura M."/>
            <person name="Milani C."/>
            <person name="Lugli G.A."/>
        </authorList>
    </citation>
    <scope>NUCLEOTIDE SEQUENCE [LARGE SCALE GENOMIC DNA]</scope>
    <source>
        <strain evidence="3 4">DSM 23969</strain>
    </source>
</reference>
<dbReference type="Proteomes" id="UP000029108">
    <property type="component" value="Unassembled WGS sequence"/>
</dbReference>
<dbReference type="EMBL" id="JGYN01000004">
    <property type="protein sequence ID" value="KFI52734.1"/>
    <property type="molecule type" value="Genomic_DNA"/>
</dbReference>
<evidence type="ECO:0000259" key="1">
    <source>
        <dbReference type="Pfam" id="PF01637"/>
    </source>
</evidence>
<dbReference type="GO" id="GO:0005524">
    <property type="term" value="F:ATP binding"/>
    <property type="evidence" value="ECO:0007669"/>
    <property type="project" value="InterPro"/>
</dbReference>
<dbReference type="AlphaFoldDB" id="A0A087A1T4"/>
<keyword evidence="4" id="KW-1185">Reference proteome</keyword>
<evidence type="ECO:0000313" key="4">
    <source>
        <dbReference type="Proteomes" id="UP000029108"/>
    </source>
</evidence>
<dbReference type="PANTHER" id="PTHR34704:SF1">
    <property type="entry name" value="ATPASE"/>
    <property type="match status" value="1"/>
</dbReference>
<evidence type="ECO:0000313" key="3">
    <source>
        <dbReference type="EMBL" id="KFI52734.1"/>
    </source>
</evidence>
<proteinExistence type="predicted"/>
<dbReference type="Pfam" id="PF01637">
    <property type="entry name" value="ATPase_2"/>
    <property type="match status" value="1"/>
</dbReference>
<dbReference type="eggNOG" id="COG1672">
    <property type="taxonomic scope" value="Bacteria"/>
</dbReference>
<dbReference type="Gene3D" id="3.40.50.300">
    <property type="entry name" value="P-loop containing nucleotide triphosphate hydrolases"/>
    <property type="match status" value="1"/>
</dbReference>
<dbReference type="Pfam" id="PF03008">
    <property type="entry name" value="DUF234"/>
    <property type="match status" value="1"/>
</dbReference>
<evidence type="ECO:0000259" key="2">
    <source>
        <dbReference type="Pfam" id="PF03008"/>
    </source>
</evidence>
<protein>
    <submittedName>
        <fullName evidence="3">ATPase</fullName>
    </submittedName>
</protein>
<dbReference type="InterPro" id="IPR004256">
    <property type="entry name" value="DUF234"/>
</dbReference>